<evidence type="ECO:0000313" key="1">
    <source>
        <dbReference type="EMBL" id="KAG5192109.1"/>
    </source>
</evidence>
<gene>
    <name evidence="1" type="ORF">JKP88DRAFT_5777</name>
</gene>
<protein>
    <submittedName>
        <fullName evidence="1">Uncharacterized protein</fullName>
    </submittedName>
</protein>
<reference evidence="1" key="1">
    <citation type="submission" date="2021-02" db="EMBL/GenBank/DDBJ databases">
        <title>First Annotated Genome of the Yellow-green Alga Tribonema minus.</title>
        <authorList>
            <person name="Mahan K.M."/>
        </authorList>
    </citation>
    <scope>NUCLEOTIDE SEQUENCE</scope>
    <source>
        <strain evidence="1">UTEX B ZZ1240</strain>
    </source>
</reference>
<comment type="caution">
    <text evidence="1">The sequence shown here is derived from an EMBL/GenBank/DDBJ whole genome shotgun (WGS) entry which is preliminary data.</text>
</comment>
<dbReference type="Proteomes" id="UP000664859">
    <property type="component" value="Unassembled WGS sequence"/>
</dbReference>
<evidence type="ECO:0000313" key="2">
    <source>
        <dbReference type="Proteomes" id="UP000664859"/>
    </source>
</evidence>
<keyword evidence="2" id="KW-1185">Reference proteome</keyword>
<dbReference type="AlphaFoldDB" id="A0A835ZJR4"/>
<sequence length="153" mass="16797">MAGDVTLEGMSELMEMGLADLTRNLHALLPPNEQTLHAYLLERRARKPPSAEALYSKGAITIDEYAEHKFPELAALRRERAAAYPLPEAPRACVVCVAPTALLRCRECPSRVCAECAVSACCQAPLLFHEMYCLRFGAPPGVGKPPPRARRKP</sequence>
<organism evidence="1 2">
    <name type="scientific">Tribonema minus</name>
    <dbReference type="NCBI Taxonomy" id="303371"/>
    <lineage>
        <taxon>Eukaryota</taxon>
        <taxon>Sar</taxon>
        <taxon>Stramenopiles</taxon>
        <taxon>Ochrophyta</taxon>
        <taxon>PX clade</taxon>
        <taxon>Xanthophyceae</taxon>
        <taxon>Tribonematales</taxon>
        <taxon>Tribonemataceae</taxon>
        <taxon>Tribonema</taxon>
    </lineage>
</organism>
<name>A0A835ZJR4_9STRA</name>
<accession>A0A835ZJR4</accession>
<dbReference type="EMBL" id="JAFCMP010000010">
    <property type="protein sequence ID" value="KAG5192109.1"/>
    <property type="molecule type" value="Genomic_DNA"/>
</dbReference>
<proteinExistence type="predicted"/>